<keyword evidence="3" id="KW-1185">Reference proteome</keyword>
<comment type="caution">
    <text evidence="2">The sequence shown here is derived from an EMBL/GenBank/DDBJ whole genome shotgun (WGS) entry which is preliminary data.</text>
</comment>
<organism evidence="2 3">
    <name type="scientific">Cryptococcus floricola</name>
    <dbReference type="NCBI Taxonomy" id="2591691"/>
    <lineage>
        <taxon>Eukaryota</taxon>
        <taxon>Fungi</taxon>
        <taxon>Dikarya</taxon>
        <taxon>Basidiomycota</taxon>
        <taxon>Agaricomycotina</taxon>
        <taxon>Tremellomycetes</taxon>
        <taxon>Tremellales</taxon>
        <taxon>Cryptococcaceae</taxon>
        <taxon>Cryptococcus</taxon>
    </lineage>
</organism>
<evidence type="ECO:0000313" key="3">
    <source>
        <dbReference type="Proteomes" id="UP000322245"/>
    </source>
</evidence>
<dbReference type="Pfam" id="PF13540">
    <property type="entry name" value="RCC1_2"/>
    <property type="match status" value="1"/>
</dbReference>
<accession>A0A5D3AR94</accession>
<dbReference type="AlphaFoldDB" id="A0A5D3AR94"/>
<dbReference type="Gene3D" id="2.130.10.30">
    <property type="entry name" value="Regulator of chromosome condensation 1/beta-lactamase-inhibitor protein II"/>
    <property type="match status" value="1"/>
</dbReference>
<dbReference type="InterPro" id="IPR000408">
    <property type="entry name" value="Reg_chr_condens"/>
</dbReference>
<feature type="repeat" description="RCC1" evidence="1">
    <location>
        <begin position="80"/>
        <end position="120"/>
    </location>
</feature>
<dbReference type="Proteomes" id="UP000322245">
    <property type="component" value="Unassembled WGS sequence"/>
</dbReference>
<gene>
    <name evidence="2" type="ORF">B9479_007152</name>
</gene>
<name>A0A5D3AR94_9TREE</name>
<dbReference type="PROSITE" id="PS00626">
    <property type="entry name" value="RCC1_2"/>
    <property type="match status" value="1"/>
</dbReference>
<sequence>MHTDDKAKAEQELEEAKVALKLLPSGEYVPEPVRIAFPPIPESYEVVPEFPAWKDSKSEDVPIISISAGTRHSLAVSKSGHLYAWGLGNQGQLDLGSEEDAAVKSLVRSKLLRPYKSLTN</sequence>
<dbReference type="InterPro" id="IPR009091">
    <property type="entry name" value="RCC1/BLIP-II"/>
</dbReference>
<reference evidence="2 3" key="1">
    <citation type="submission" date="2017-05" db="EMBL/GenBank/DDBJ databases">
        <title>The Genome Sequence of Tsuchiyaea wingfieldii DSM 27421.</title>
        <authorList>
            <person name="Cuomo C."/>
            <person name="Passer A."/>
            <person name="Billmyre B."/>
            <person name="Heitman J."/>
        </authorList>
    </citation>
    <scope>NUCLEOTIDE SEQUENCE [LARGE SCALE GENOMIC DNA]</scope>
    <source>
        <strain evidence="2 3">DSM 27421</strain>
    </source>
</reference>
<evidence type="ECO:0000256" key="1">
    <source>
        <dbReference type="PROSITE-ProRule" id="PRU00235"/>
    </source>
</evidence>
<dbReference type="EMBL" id="NIDF01000146">
    <property type="protein sequence ID" value="TYJ52246.1"/>
    <property type="molecule type" value="Genomic_DNA"/>
</dbReference>
<dbReference type="PROSITE" id="PS50012">
    <property type="entry name" value="RCC1_3"/>
    <property type="match status" value="1"/>
</dbReference>
<dbReference type="SUPFAM" id="SSF50985">
    <property type="entry name" value="RCC1/BLIP-II"/>
    <property type="match status" value="1"/>
</dbReference>
<evidence type="ECO:0000313" key="2">
    <source>
        <dbReference type="EMBL" id="TYJ52246.1"/>
    </source>
</evidence>
<proteinExistence type="predicted"/>
<protein>
    <submittedName>
        <fullName evidence="2">Uncharacterized protein</fullName>
    </submittedName>
</protein>